<sequence>MNDSTSASTLSILLLCHKPRSQYGRATHDINLIYQNFQLNASSFKLALLALYFLLLYLLAQFIPCMPCFIIFCSSYYALYHILLVNKHIVYFRWSSHVTALIQDLRNEEIAMSFYSILFEQWLLAYRQECVLLFCSGALIYKKRCESIHMLDTVSY</sequence>
<evidence type="ECO:0000313" key="2">
    <source>
        <dbReference type="EMBL" id="CCI40134.1"/>
    </source>
</evidence>
<dbReference type="Proteomes" id="UP000053237">
    <property type="component" value="Unassembled WGS sequence"/>
</dbReference>
<keyword evidence="1" id="KW-0812">Transmembrane</keyword>
<organism evidence="2 3">
    <name type="scientific">Albugo candida</name>
    <dbReference type="NCBI Taxonomy" id="65357"/>
    <lineage>
        <taxon>Eukaryota</taxon>
        <taxon>Sar</taxon>
        <taxon>Stramenopiles</taxon>
        <taxon>Oomycota</taxon>
        <taxon>Peronosporomycetes</taxon>
        <taxon>Albuginales</taxon>
        <taxon>Albuginaceae</taxon>
        <taxon>Albugo</taxon>
    </lineage>
</organism>
<evidence type="ECO:0000256" key="1">
    <source>
        <dbReference type="SAM" id="Phobius"/>
    </source>
</evidence>
<keyword evidence="3" id="KW-1185">Reference proteome</keyword>
<dbReference type="EMBL" id="CAIX01000006">
    <property type="protein sequence ID" value="CCI40134.1"/>
    <property type="molecule type" value="Genomic_DNA"/>
</dbReference>
<proteinExistence type="predicted"/>
<reference evidence="2 3" key="1">
    <citation type="submission" date="2012-05" db="EMBL/GenBank/DDBJ databases">
        <title>Recombination and specialization in a pathogen metapopulation.</title>
        <authorList>
            <person name="Gardiner A."/>
            <person name="Kemen E."/>
            <person name="Schultz-Larsen T."/>
            <person name="MacLean D."/>
            <person name="Van Oosterhout C."/>
            <person name="Jones J.D.G."/>
        </authorList>
    </citation>
    <scope>NUCLEOTIDE SEQUENCE [LARGE SCALE GENOMIC DNA]</scope>
    <source>
        <strain evidence="2 3">Ac Nc2</strain>
    </source>
</reference>
<feature type="transmembrane region" description="Helical" evidence="1">
    <location>
        <begin position="50"/>
        <end position="79"/>
    </location>
</feature>
<comment type="caution">
    <text evidence="2">The sequence shown here is derived from an EMBL/GenBank/DDBJ whole genome shotgun (WGS) entry which is preliminary data.</text>
</comment>
<evidence type="ECO:0000313" key="3">
    <source>
        <dbReference type="Proteomes" id="UP000053237"/>
    </source>
</evidence>
<dbReference type="AlphaFoldDB" id="A0A024G0F0"/>
<accession>A0A024G0F0</accession>
<keyword evidence="1" id="KW-1133">Transmembrane helix</keyword>
<name>A0A024G0F0_9STRA</name>
<dbReference type="InParanoid" id="A0A024G0F0"/>
<keyword evidence="1" id="KW-0472">Membrane</keyword>
<protein>
    <submittedName>
        <fullName evidence="2">Uncharacterized protein</fullName>
    </submittedName>
</protein>
<gene>
    <name evidence="2" type="ORF">BN9_009180</name>
</gene>